<reference evidence="1 2" key="1">
    <citation type="submission" date="2014-04" db="EMBL/GenBank/DDBJ databases">
        <authorList>
            <consortium name="DOE Joint Genome Institute"/>
            <person name="Kuo A."/>
            <person name="Kohler A."/>
            <person name="Costa M.D."/>
            <person name="Nagy L.G."/>
            <person name="Floudas D."/>
            <person name="Copeland A."/>
            <person name="Barry K.W."/>
            <person name="Cichocki N."/>
            <person name="Veneault-Fourrey C."/>
            <person name="LaButti K."/>
            <person name="Lindquist E.A."/>
            <person name="Lipzen A."/>
            <person name="Lundell T."/>
            <person name="Morin E."/>
            <person name="Murat C."/>
            <person name="Sun H."/>
            <person name="Tunlid A."/>
            <person name="Henrissat B."/>
            <person name="Grigoriev I.V."/>
            <person name="Hibbett D.S."/>
            <person name="Martin F."/>
            <person name="Nordberg H.P."/>
            <person name="Cantor M.N."/>
            <person name="Hua S.X."/>
        </authorList>
    </citation>
    <scope>NUCLEOTIDE SEQUENCE [LARGE SCALE GENOMIC DNA]</scope>
    <source>
        <strain evidence="1 2">441</strain>
    </source>
</reference>
<organism evidence="1 2">
    <name type="scientific">Pisolithus microcarpus 441</name>
    <dbReference type="NCBI Taxonomy" id="765257"/>
    <lineage>
        <taxon>Eukaryota</taxon>
        <taxon>Fungi</taxon>
        <taxon>Dikarya</taxon>
        <taxon>Basidiomycota</taxon>
        <taxon>Agaricomycotina</taxon>
        <taxon>Agaricomycetes</taxon>
        <taxon>Agaricomycetidae</taxon>
        <taxon>Boletales</taxon>
        <taxon>Sclerodermatineae</taxon>
        <taxon>Pisolithaceae</taxon>
        <taxon>Pisolithus</taxon>
    </lineage>
</organism>
<gene>
    <name evidence="1" type="ORF">PISMIDRAFT_70690</name>
</gene>
<feature type="non-terminal residue" evidence="1">
    <location>
        <position position="1"/>
    </location>
</feature>
<dbReference type="Proteomes" id="UP000054018">
    <property type="component" value="Unassembled WGS sequence"/>
</dbReference>
<reference evidence="2" key="2">
    <citation type="submission" date="2015-01" db="EMBL/GenBank/DDBJ databases">
        <title>Evolutionary Origins and Diversification of the Mycorrhizal Mutualists.</title>
        <authorList>
            <consortium name="DOE Joint Genome Institute"/>
            <consortium name="Mycorrhizal Genomics Consortium"/>
            <person name="Kohler A."/>
            <person name="Kuo A."/>
            <person name="Nagy L.G."/>
            <person name="Floudas D."/>
            <person name="Copeland A."/>
            <person name="Barry K.W."/>
            <person name="Cichocki N."/>
            <person name="Veneault-Fourrey C."/>
            <person name="LaButti K."/>
            <person name="Lindquist E.A."/>
            <person name="Lipzen A."/>
            <person name="Lundell T."/>
            <person name="Morin E."/>
            <person name="Murat C."/>
            <person name="Riley R."/>
            <person name="Ohm R."/>
            <person name="Sun H."/>
            <person name="Tunlid A."/>
            <person name="Henrissat B."/>
            <person name="Grigoriev I.V."/>
            <person name="Hibbett D.S."/>
            <person name="Martin F."/>
        </authorList>
    </citation>
    <scope>NUCLEOTIDE SEQUENCE [LARGE SCALE GENOMIC DNA]</scope>
    <source>
        <strain evidence="2">441</strain>
    </source>
</reference>
<accession>A0A0C9ZFS6</accession>
<dbReference type="HOGENOM" id="CLU_001305_4_0_1"/>
<evidence type="ECO:0000313" key="1">
    <source>
        <dbReference type="EMBL" id="KIK21307.1"/>
    </source>
</evidence>
<feature type="non-terminal residue" evidence="1">
    <location>
        <position position="131"/>
    </location>
</feature>
<protein>
    <submittedName>
        <fullName evidence="1">Uncharacterized protein</fullName>
    </submittedName>
</protein>
<dbReference type="STRING" id="765257.A0A0C9ZFS6"/>
<dbReference type="OrthoDB" id="2629314at2759"/>
<proteinExistence type="predicted"/>
<dbReference type="Gene3D" id="1.25.40.10">
    <property type="entry name" value="Tetratricopeptide repeat domain"/>
    <property type="match status" value="1"/>
</dbReference>
<name>A0A0C9ZFS6_9AGAM</name>
<dbReference type="EMBL" id="KN833753">
    <property type="protein sequence ID" value="KIK21307.1"/>
    <property type="molecule type" value="Genomic_DNA"/>
</dbReference>
<dbReference type="AlphaFoldDB" id="A0A0C9ZFS6"/>
<evidence type="ECO:0000313" key="2">
    <source>
        <dbReference type="Proteomes" id="UP000054018"/>
    </source>
</evidence>
<keyword evidence="2" id="KW-1185">Reference proteome</keyword>
<sequence length="131" mass="14983">GGMEDLTEAITHRRVALRLTPPDYPERYMLLIGLARNLDEKFRREGAMEDLKEAITLRRTILEFAPSAERLTILVDLANNLDERFRKEGTMDHLAETIAYRRATLELDPSGYPERIAPLVSLANSLDREDS</sequence>
<dbReference type="InterPro" id="IPR011990">
    <property type="entry name" value="TPR-like_helical_dom_sf"/>
</dbReference>
<dbReference type="Pfam" id="PF13374">
    <property type="entry name" value="TPR_10"/>
    <property type="match status" value="1"/>
</dbReference>